<protein>
    <submittedName>
        <fullName evidence="1">Uncharacterized protein</fullName>
    </submittedName>
</protein>
<keyword evidence="2" id="KW-1185">Reference proteome</keyword>
<organism evidence="1 2">
    <name type="scientific">Fusarium decemcellulare</name>
    <dbReference type="NCBI Taxonomy" id="57161"/>
    <lineage>
        <taxon>Eukaryota</taxon>
        <taxon>Fungi</taxon>
        <taxon>Dikarya</taxon>
        <taxon>Ascomycota</taxon>
        <taxon>Pezizomycotina</taxon>
        <taxon>Sordariomycetes</taxon>
        <taxon>Hypocreomycetidae</taxon>
        <taxon>Hypocreales</taxon>
        <taxon>Nectriaceae</taxon>
        <taxon>Fusarium</taxon>
        <taxon>Fusarium decemcellulare species complex</taxon>
    </lineage>
</organism>
<sequence>MDLNLDLGPIGSNVHVVFQSFRTLFNTESQGNAEDLSTFEDESTRFKMWVGNLGAHQSGRASLDYRLREALHLQEQVVYLLKDISDSLQDAVSLVSHEPPLWQKSREGQNLQADMTTSSEESLSDESSEDLSDFDENETPDTSLSTQRADVGEAIDCLLRLSIAIANPAPHERFRKLGGGASEDVSYYERHDIGYVQDKYPNVQTELAEMLGKTITRRRQFFKYREAHHEKLAAGLDLASHGHEGDTSHTEVISKTVASSLPDHLKGLAKIDAIPDFIDEDGQSEMGMSQTSYATSAGFLAGEIEEDGSMKNPPPVLKVPPLPAVAARGAFECPFCYRIVSASTRAAWKRHVFGDLRPYTCPLLGCTGSSMGFDRRHQWQSHVSQQHWQSWFCHFKCQEAFESQEALKYHLSQKHLQTATEEHLSAISALAKKPTPESLAKECPLCHHKTTGLKAYVKHVGRHLEELALFALPSVDNYNQDTEIESDQENVTESQQDSDESDDNALETARETARELAREVQRSVDALELGSGAVLRLKELIMKDRESTF</sequence>
<name>A0ACC1SK89_9HYPO</name>
<proteinExistence type="predicted"/>
<evidence type="ECO:0000313" key="1">
    <source>
        <dbReference type="EMBL" id="KAJ3541543.1"/>
    </source>
</evidence>
<gene>
    <name evidence="1" type="ORF">NM208_g4558</name>
</gene>
<dbReference type="EMBL" id="JANRMS010000346">
    <property type="protein sequence ID" value="KAJ3541543.1"/>
    <property type="molecule type" value="Genomic_DNA"/>
</dbReference>
<dbReference type="Proteomes" id="UP001148629">
    <property type="component" value="Unassembled WGS sequence"/>
</dbReference>
<reference evidence="1" key="1">
    <citation type="submission" date="2022-08" db="EMBL/GenBank/DDBJ databases">
        <title>Genome Sequence of Fusarium decemcellulare.</title>
        <authorList>
            <person name="Buettner E."/>
        </authorList>
    </citation>
    <scope>NUCLEOTIDE SEQUENCE</scope>
    <source>
        <strain evidence="1">Babe19</strain>
    </source>
</reference>
<accession>A0ACC1SK89</accession>
<comment type="caution">
    <text evidence="1">The sequence shown here is derived from an EMBL/GenBank/DDBJ whole genome shotgun (WGS) entry which is preliminary data.</text>
</comment>
<evidence type="ECO:0000313" key="2">
    <source>
        <dbReference type="Proteomes" id="UP001148629"/>
    </source>
</evidence>